<feature type="region of interest" description="Disordered" evidence="1">
    <location>
        <begin position="31"/>
        <end position="87"/>
    </location>
</feature>
<dbReference type="SUPFAM" id="SSF81383">
    <property type="entry name" value="F-box domain"/>
    <property type="match status" value="1"/>
</dbReference>
<accession>A0A2U7U823</accession>
<gene>
    <name evidence="2" type="ORF">pqer_cds_154</name>
</gene>
<proteinExistence type="predicted"/>
<dbReference type="RefSeq" id="YP_009482845.1">
    <property type="nucleotide sequence ID" value="NC_037667.1"/>
</dbReference>
<feature type="compositionally biased region" description="Basic residues" evidence="1">
    <location>
        <begin position="49"/>
        <end position="63"/>
    </location>
</feature>
<feature type="compositionally biased region" description="Basic and acidic residues" evidence="1">
    <location>
        <begin position="64"/>
        <end position="73"/>
    </location>
</feature>
<name>A0A2U7U823_9VIRU</name>
<dbReference type="GeneID" id="36843717"/>
<dbReference type="EMBL" id="MG011689">
    <property type="protein sequence ID" value="AVK74576.1"/>
    <property type="molecule type" value="Genomic_DNA"/>
</dbReference>
<dbReference type="KEGG" id="vg:36843717"/>
<evidence type="ECO:0000313" key="2">
    <source>
        <dbReference type="EMBL" id="AVK74576.1"/>
    </source>
</evidence>
<evidence type="ECO:0008006" key="3">
    <source>
        <dbReference type="Google" id="ProtNLM"/>
    </source>
</evidence>
<dbReference type="InterPro" id="IPR036047">
    <property type="entry name" value="F-box-like_dom_sf"/>
</dbReference>
<organism evidence="2">
    <name type="scientific">Pandoravirus quercus</name>
    <dbReference type="NCBI Taxonomy" id="2107709"/>
    <lineage>
        <taxon>Viruses</taxon>
        <taxon>Pandoravirus</taxon>
    </lineage>
</organism>
<reference evidence="2" key="1">
    <citation type="journal article" date="2018" name="Nat. Commun.">
        <title>Diversity and evolution of the emerging Pandoraviridae family.</title>
        <authorList>
            <person name="Legendre M."/>
            <person name="Fabre E."/>
            <person name="Poirot O."/>
            <person name="Jeudy S."/>
            <person name="Lartigue A."/>
            <person name="Alempic J.M."/>
            <person name="Beucher L."/>
            <person name="Philippe N."/>
            <person name="Bertaux L."/>
            <person name="Christo-Foroux E."/>
            <person name="Labadie K."/>
            <person name="Coute Y."/>
            <person name="Abergel C."/>
            <person name="Claverie J.M."/>
        </authorList>
    </citation>
    <scope>NUCLEOTIDE SEQUENCE [LARGE SCALE GENOMIC DNA]</scope>
    <source>
        <strain evidence="2">Quercus</strain>
    </source>
</reference>
<dbReference type="Proteomes" id="UP000248852">
    <property type="component" value="Segment"/>
</dbReference>
<evidence type="ECO:0000256" key="1">
    <source>
        <dbReference type="SAM" id="MobiDB-lite"/>
    </source>
</evidence>
<protein>
    <recommendedName>
        <fullName evidence="3">F-box domain containing protein</fullName>
    </recommendedName>
</protein>
<sequence>MPFCGHRQGMRCVAVVVSRGNRLWRRWRVGGGIPTRTKRKNKNMDVAHAQRHLKGRRQRRRGKGQRDTDRPEPPCRSPVAEDDGDDTGHGTNSLCLLDLPDECLVEIARFLGIVGGVAALDALRATSARLARVGRDAHVWREIFAREAGAPPGTCQDRLRPQAWSNEPWSVSARRIARPLEILSGTVSLSVRSVWSDVFDPAEGVAVWTMRHDTRASGDNQTVMCRDGPSAAVHRVIDDYAAHRTQCHVWLAAPVDSRDGHDAPRARTLWRPLRVVHAFNTAEPVSIPWDWWWALVPPDAPPDSVLTARFIVVDLWWIDPADRSGTVPACVTAAHAQGSPSWDGSRGTHPWYTPEFALRHVVGCDCP</sequence>